<dbReference type="EMBL" id="JACAGC010000006">
    <property type="protein sequence ID" value="KAF6361717.1"/>
    <property type="molecule type" value="Genomic_DNA"/>
</dbReference>
<sequence>MRLLPEDCLHCKMGFLHEKELNLKEGDPSGETVIVWGNGNGVVYPSNHIPGFIFLSVNRRSAAMATKTPAVDLKTELTPRSGRKWGGSPQGRLGSGPHHTYTSPVQAEVGPAAALLQEAGSRQLG</sequence>
<proteinExistence type="predicted"/>
<evidence type="ECO:0000256" key="1">
    <source>
        <dbReference type="SAM" id="MobiDB-lite"/>
    </source>
</evidence>
<comment type="caution">
    <text evidence="2">The sequence shown here is derived from an EMBL/GenBank/DDBJ whole genome shotgun (WGS) entry which is preliminary data.</text>
</comment>
<name>A0A7J7YI55_RHIFE</name>
<feature type="region of interest" description="Disordered" evidence="1">
    <location>
        <begin position="76"/>
        <end position="109"/>
    </location>
</feature>
<protein>
    <submittedName>
        <fullName evidence="2">Uncharacterized protein</fullName>
    </submittedName>
</protein>
<dbReference type="Proteomes" id="UP000585614">
    <property type="component" value="Unassembled WGS sequence"/>
</dbReference>
<reference evidence="2 3" key="1">
    <citation type="journal article" date="2020" name="Nature">
        <title>Six reference-quality genomes reveal evolution of bat adaptations.</title>
        <authorList>
            <person name="Jebb D."/>
            <person name="Huang Z."/>
            <person name="Pippel M."/>
            <person name="Hughes G.M."/>
            <person name="Lavrichenko K."/>
            <person name="Devanna P."/>
            <person name="Winkler S."/>
            <person name="Jermiin L.S."/>
            <person name="Skirmuntt E.C."/>
            <person name="Katzourakis A."/>
            <person name="Burkitt-Gray L."/>
            <person name="Ray D.A."/>
            <person name="Sullivan K.A.M."/>
            <person name="Roscito J.G."/>
            <person name="Kirilenko B.M."/>
            <person name="Davalos L.M."/>
            <person name="Corthals A.P."/>
            <person name="Power M.L."/>
            <person name="Jones G."/>
            <person name="Ransome R.D."/>
            <person name="Dechmann D.K.N."/>
            <person name="Locatelli A.G."/>
            <person name="Puechmaille S.J."/>
            <person name="Fedrigo O."/>
            <person name="Jarvis E.D."/>
            <person name="Hiller M."/>
            <person name="Vernes S.C."/>
            <person name="Myers E.W."/>
            <person name="Teeling E.C."/>
        </authorList>
    </citation>
    <scope>NUCLEOTIDE SEQUENCE [LARGE SCALE GENOMIC DNA]</scope>
    <source>
        <strain evidence="2">MRhiFer1</strain>
        <tissue evidence="2">Lung</tissue>
    </source>
</reference>
<organism evidence="2 3">
    <name type="scientific">Rhinolophus ferrumequinum</name>
    <name type="common">Greater horseshoe bat</name>
    <dbReference type="NCBI Taxonomy" id="59479"/>
    <lineage>
        <taxon>Eukaryota</taxon>
        <taxon>Metazoa</taxon>
        <taxon>Chordata</taxon>
        <taxon>Craniata</taxon>
        <taxon>Vertebrata</taxon>
        <taxon>Euteleostomi</taxon>
        <taxon>Mammalia</taxon>
        <taxon>Eutheria</taxon>
        <taxon>Laurasiatheria</taxon>
        <taxon>Chiroptera</taxon>
        <taxon>Yinpterochiroptera</taxon>
        <taxon>Rhinolophoidea</taxon>
        <taxon>Rhinolophidae</taxon>
        <taxon>Rhinolophinae</taxon>
        <taxon>Rhinolophus</taxon>
    </lineage>
</organism>
<dbReference type="AlphaFoldDB" id="A0A7J7YI55"/>
<evidence type="ECO:0000313" key="2">
    <source>
        <dbReference type="EMBL" id="KAF6361717.1"/>
    </source>
</evidence>
<evidence type="ECO:0000313" key="3">
    <source>
        <dbReference type="Proteomes" id="UP000585614"/>
    </source>
</evidence>
<gene>
    <name evidence="2" type="ORF">mRhiFer1_009943</name>
</gene>
<accession>A0A7J7YI55</accession>